<reference evidence="2 3" key="1">
    <citation type="submission" date="2019-08" db="EMBL/GenBank/DDBJ databases">
        <title>In-depth cultivation of the pig gut microbiome towards novel bacterial diversity and tailored functional studies.</title>
        <authorList>
            <person name="Wylensek D."/>
            <person name="Hitch T.C.A."/>
            <person name="Clavel T."/>
        </authorList>
    </citation>
    <scope>NUCLEOTIDE SEQUENCE [LARGE SCALE GENOMIC DNA]</scope>
    <source>
        <strain evidence="2 3">LKV-178-WT-2G</strain>
    </source>
</reference>
<dbReference type="SUPFAM" id="SSF53697">
    <property type="entry name" value="SIS domain"/>
    <property type="match status" value="1"/>
</dbReference>
<dbReference type="GO" id="GO:0006487">
    <property type="term" value="P:protein N-linked glycosylation"/>
    <property type="evidence" value="ECO:0007669"/>
    <property type="project" value="TreeGrafter"/>
</dbReference>
<dbReference type="RefSeq" id="WP_154460698.1">
    <property type="nucleotide sequence ID" value="NZ_VUMM01000016.1"/>
</dbReference>
<comment type="caution">
    <text evidence="2">The sequence shown here is derived from an EMBL/GenBank/DDBJ whole genome shotgun (WGS) entry which is preliminary data.</text>
</comment>
<dbReference type="InterPro" id="IPR001347">
    <property type="entry name" value="SIS_dom"/>
</dbReference>
<protein>
    <submittedName>
        <fullName evidence="2">SIS domain-containing protein</fullName>
    </submittedName>
</protein>
<dbReference type="AlphaFoldDB" id="A0A7X2N3W2"/>
<accession>A0A7X2N3W2</accession>
<evidence type="ECO:0000313" key="3">
    <source>
        <dbReference type="Proteomes" id="UP000470082"/>
    </source>
</evidence>
<dbReference type="GO" id="GO:0004360">
    <property type="term" value="F:glutamine-fructose-6-phosphate transaminase (isomerizing) activity"/>
    <property type="evidence" value="ECO:0007669"/>
    <property type="project" value="TreeGrafter"/>
</dbReference>
<dbReference type="GO" id="GO:0006047">
    <property type="term" value="P:UDP-N-acetylglucosamine metabolic process"/>
    <property type="evidence" value="ECO:0007669"/>
    <property type="project" value="TreeGrafter"/>
</dbReference>
<dbReference type="GO" id="GO:0097367">
    <property type="term" value="F:carbohydrate derivative binding"/>
    <property type="evidence" value="ECO:0007669"/>
    <property type="project" value="InterPro"/>
</dbReference>
<evidence type="ECO:0000313" key="2">
    <source>
        <dbReference type="EMBL" id="MSS01950.1"/>
    </source>
</evidence>
<dbReference type="PANTHER" id="PTHR10937">
    <property type="entry name" value="GLUCOSAMINE--FRUCTOSE-6-PHOSPHATE AMINOTRANSFERASE, ISOMERIZING"/>
    <property type="match status" value="1"/>
</dbReference>
<dbReference type="GO" id="GO:0006002">
    <property type="term" value="P:fructose 6-phosphate metabolic process"/>
    <property type="evidence" value="ECO:0007669"/>
    <property type="project" value="TreeGrafter"/>
</dbReference>
<evidence type="ECO:0000259" key="1">
    <source>
        <dbReference type="PROSITE" id="PS51464"/>
    </source>
</evidence>
<dbReference type="Proteomes" id="UP000470082">
    <property type="component" value="Unassembled WGS sequence"/>
</dbReference>
<dbReference type="InterPro" id="IPR024713">
    <property type="entry name" value="Fructosamine_deglycase_FrlB"/>
</dbReference>
<proteinExistence type="predicted"/>
<organism evidence="2 3">
    <name type="scientific">Floccifex porci</name>
    <dbReference type="NCBI Taxonomy" id="2606629"/>
    <lineage>
        <taxon>Bacteria</taxon>
        <taxon>Bacillati</taxon>
        <taxon>Bacillota</taxon>
        <taxon>Erysipelotrichia</taxon>
        <taxon>Erysipelotrichales</taxon>
        <taxon>Erysipelotrichaceae</taxon>
        <taxon>Floccifex</taxon>
    </lineage>
</organism>
<dbReference type="InterPro" id="IPR046348">
    <property type="entry name" value="SIS_dom_sf"/>
</dbReference>
<gene>
    <name evidence="2" type="ORF">FYJ50_07570</name>
</gene>
<dbReference type="PANTHER" id="PTHR10937:SF14">
    <property type="entry name" value="FRUCTOSELYSINE 6-PHOSPHATE DEGLYCASE"/>
    <property type="match status" value="1"/>
</dbReference>
<name>A0A7X2N3W2_9FIRM</name>
<dbReference type="EMBL" id="VUMM01000016">
    <property type="protein sequence ID" value="MSS01950.1"/>
    <property type="molecule type" value="Genomic_DNA"/>
</dbReference>
<dbReference type="Gene3D" id="3.40.50.10490">
    <property type="entry name" value="Glucose-6-phosphate isomerase like protein, domain 1"/>
    <property type="match status" value="2"/>
</dbReference>
<feature type="domain" description="SIS" evidence="1">
    <location>
        <begin position="35"/>
        <end position="169"/>
    </location>
</feature>
<keyword evidence="3" id="KW-1185">Reference proteome</keyword>
<dbReference type="PROSITE" id="PS51464">
    <property type="entry name" value="SIS"/>
    <property type="match status" value="1"/>
</dbReference>
<sequence>MSVTEKVELYKFDEEKYLKEGDAIIAQRKEVEEIADQVFEKGFTNVFLLGIGGTEFEFAQFDYLLNKYSTLEVYAINAADANTVHPTKLTKDSLVITSSASGTTVEIVEALTWIKEIGATVVGFTKKDCPVGKLCSIVIEAKVTTGQCEYAYVLQSYLLYSILNKRNEFPEYERFADQIKNIFKNLVDIRKVFEPKADEIAKQLYNKPYTIFTGSGALWGETLLFSMCILEEMQWVRTRPVTSSQFFHGTLELVEKDVPVFIVKGEDEYRKQDNRVEDFCKKINAEYVVLDTKEYALDVDDKFRPFVVPWIVTALLTERLAAHYELYTRHNLAYRRYYHQFDY</sequence>
<dbReference type="PIRSF" id="PIRSF009290">
    <property type="entry name" value="FrlB"/>
    <property type="match status" value="1"/>
</dbReference>